<keyword evidence="2 9" id="KW-0479">Metal-binding</keyword>
<dbReference type="SUPFAM" id="SSF56327">
    <property type="entry name" value="LDH C-terminal domain-like"/>
    <property type="match status" value="1"/>
</dbReference>
<comment type="cofactor">
    <cofactor evidence="11">
        <name>NAD(+)</name>
        <dbReference type="ChEBI" id="CHEBI:57540"/>
    </cofactor>
    <text evidence="11">Binds 1 NAD(+) per subunit.</text>
</comment>
<evidence type="ECO:0000256" key="5">
    <source>
        <dbReference type="ARBA" id="ARBA00023211"/>
    </source>
</evidence>
<evidence type="ECO:0000256" key="7">
    <source>
        <dbReference type="PIRSR" id="PIRSR601088-1"/>
    </source>
</evidence>
<dbReference type="PANTHER" id="PTHR32092:SF14">
    <property type="entry name" value="MALTOSE-6'-PHOSPHATE GLUCOSIDASE"/>
    <property type="match status" value="1"/>
</dbReference>
<dbReference type="RefSeq" id="WP_090085918.1">
    <property type="nucleotide sequence ID" value="NZ_FOMR01000008.1"/>
</dbReference>
<feature type="binding site" evidence="9">
    <location>
        <position position="201"/>
    </location>
    <ligand>
        <name>Mn(2+)</name>
        <dbReference type="ChEBI" id="CHEBI:29035"/>
    </ligand>
</feature>
<dbReference type="GO" id="GO:0016616">
    <property type="term" value="F:oxidoreductase activity, acting on the CH-OH group of donors, NAD or NADP as acceptor"/>
    <property type="evidence" value="ECO:0007669"/>
    <property type="project" value="InterPro"/>
</dbReference>
<evidence type="ECO:0000256" key="9">
    <source>
        <dbReference type="PIRSR" id="PIRSR601088-3"/>
    </source>
</evidence>
<evidence type="ECO:0000256" key="11">
    <source>
        <dbReference type="RuleBase" id="RU361152"/>
    </source>
</evidence>
<keyword evidence="4 11" id="KW-0520">NAD</keyword>
<dbReference type="OrthoDB" id="9808275at2"/>
<dbReference type="STRING" id="640948.SAMN05216238_108192"/>
<organism evidence="13 14">
    <name type="scientific">Lentibacillus persicus</name>
    <dbReference type="NCBI Taxonomy" id="640948"/>
    <lineage>
        <taxon>Bacteria</taxon>
        <taxon>Bacillati</taxon>
        <taxon>Bacillota</taxon>
        <taxon>Bacilli</taxon>
        <taxon>Bacillales</taxon>
        <taxon>Bacillaceae</taxon>
        <taxon>Lentibacillus</taxon>
    </lineage>
</organism>
<feature type="active site" description="Proton donor" evidence="7">
    <location>
        <position position="172"/>
    </location>
</feature>
<name>A0A1I1XYV2_9BACI</name>
<sequence length="441" mass="49878">MDRKNLVIVGGGSTYTLGIVMSLIEEKENFPLQSLTLYDIDEARQEKIAKAAAIMLQEHYSELEEFTYTTDKANAFSNIDAAFIQIRTGGLAMRELDEQIPIKHGVIGQETSGAGGMAYGLRSINDMIELVRDIRHYSKDAWILNYTNPAAIVGLALKKEFPDDQRLLNICDMPIAIMKSYADLLEKDIWELVPEYFGLNHFGWFSKIFDKEGNDLTGELKTKITSGDFIPTDKEIANDASWIQTFRKARQMLIDFPEFLPNTYLQYYLYPDELAKKDSPDNTRARQVINGREKQVHELCDHIIAQQTTGDMTIESDIHGVYMIRAAASLLFNLNETFIVMVENDGIISNLPTDALVEVPAILTKNGPKAFSVGAIPTFYKGIIENQHASEKLVIEAYYEKSYNKLLQALTLNRTIVHAPTAKAILDDLIEVNKDYWPELQ</sequence>
<evidence type="ECO:0000256" key="3">
    <source>
        <dbReference type="ARBA" id="ARBA00022801"/>
    </source>
</evidence>
<dbReference type="GO" id="GO:0005975">
    <property type="term" value="P:carbohydrate metabolic process"/>
    <property type="evidence" value="ECO:0007669"/>
    <property type="project" value="InterPro"/>
</dbReference>
<feature type="binding site" evidence="9">
    <location>
        <position position="171"/>
    </location>
    <ligand>
        <name>Mn(2+)</name>
        <dbReference type="ChEBI" id="CHEBI:29035"/>
    </ligand>
</feature>
<keyword evidence="9" id="KW-0408">Iron</keyword>
<dbReference type="PANTHER" id="PTHR32092">
    <property type="entry name" value="6-PHOSPHO-BETA-GLUCOSIDASE-RELATED"/>
    <property type="match status" value="1"/>
</dbReference>
<keyword evidence="9" id="KW-0170">Cobalt</keyword>
<reference evidence="14" key="1">
    <citation type="submission" date="2016-10" db="EMBL/GenBank/DDBJ databases">
        <authorList>
            <person name="Varghese N."/>
            <person name="Submissions S."/>
        </authorList>
    </citation>
    <scope>NUCLEOTIDE SEQUENCE [LARGE SCALE GENOMIC DNA]</scope>
    <source>
        <strain evidence="14">DSM 22530</strain>
    </source>
</reference>
<dbReference type="SUPFAM" id="SSF51735">
    <property type="entry name" value="NAD(P)-binding Rossmann-fold domains"/>
    <property type="match status" value="1"/>
</dbReference>
<evidence type="ECO:0000259" key="12">
    <source>
        <dbReference type="Pfam" id="PF11975"/>
    </source>
</evidence>
<dbReference type="CDD" id="cd05298">
    <property type="entry name" value="GH4_GlvA_pagL_like"/>
    <property type="match status" value="1"/>
</dbReference>
<proteinExistence type="inferred from homology"/>
<dbReference type="InterPro" id="IPR022616">
    <property type="entry name" value="Glyco_hydro_4_C"/>
</dbReference>
<dbReference type="EMBL" id="FOMR01000008">
    <property type="protein sequence ID" value="SFE12605.1"/>
    <property type="molecule type" value="Genomic_DNA"/>
</dbReference>
<evidence type="ECO:0000256" key="10">
    <source>
        <dbReference type="PIRSR" id="PIRSR601088-4"/>
    </source>
</evidence>
<keyword evidence="3 11" id="KW-0378">Hydrolase</keyword>
<keyword evidence="5 9" id="KW-0464">Manganese</keyword>
<feature type="active site" description="Proton acceptor" evidence="7">
    <location>
        <position position="264"/>
    </location>
</feature>
<keyword evidence="14" id="KW-1185">Reference proteome</keyword>
<dbReference type="Gene3D" id="3.90.110.10">
    <property type="entry name" value="Lactate dehydrogenase/glycoside hydrolase, family 4, C-terminal"/>
    <property type="match status" value="1"/>
</dbReference>
<evidence type="ECO:0000313" key="13">
    <source>
        <dbReference type="EMBL" id="SFE12605.1"/>
    </source>
</evidence>
<dbReference type="Gene3D" id="3.40.50.720">
    <property type="entry name" value="NAD(P)-binding Rossmann-like Domain"/>
    <property type="match status" value="1"/>
</dbReference>
<dbReference type="Pfam" id="PF02056">
    <property type="entry name" value="Glyco_hydro_4"/>
    <property type="match status" value="1"/>
</dbReference>
<gene>
    <name evidence="13" type="ORF">SAMN05216238_108192</name>
</gene>
<keyword evidence="6 11" id="KW-0326">Glycosidase</keyword>
<dbReference type="Proteomes" id="UP000199474">
    <property type="component" value="Unassembled WGS sequence"/>
</dbReference>
<feature type="binding site" evidence="8">
    <location>
        <position position="284"/>
    </location>
    <ligand>
        <name>substrate</name>
    </ligand>
</feature>
<dbReference type="GO" id="GO:0046872">
    <property type="term" value="F:metal ion binding"/>
    <property type="evidence" value="ECO:0007669"/>
    <property type="project" value="UniProtKB-KW"/>
</dbReference>
<dbReference type="InterPro" id="IPR036291">
    <property type="entry name" value="NAD(P)-bd_dom_sf"/>
</dbReference>
<dbReference type="InterPro" id="IPR001088">
    <property type="entry name" value="Glyco_hydro_4"/>
</dbReference>
<dbReference type="InterPro" id="IPR015955">
    <property type="entry name" value="Lactate_DH/Glyco_Ohase_4_C"/>
</dbReference>
<feature type="domain" description="Glycosyl hydrolase family 4 C-terminal" evidence="12">
    <location>
        <begin position="196"/>
        <end position="415"/>
    </location>
</feature>
<dbReference type="GO" id="GO:0004553">
    <property type="term" value="F:hydrolase activity, hydrolyzing O-glycosyl compounds"/>
    <property type="evidence" value="ECO:0007669"/>
    <property type="project" value="InterPro"/>
</dbReference>
<evidence type="ECO:0000313" key="14">
    <source>
        <dbReference type="Proteomes" id="UP000199474"/>
    </source>
</evidence>
<comment type="similarity">
    <text evidence="1 11">Belongs to the glycosyl hydrolase 4 family.</text>
</comment>
<accession>A0A1I1XYV2</accession>
<evidence type="ECO:0000256" key="8">
    <source>
        <dbReference type="PIRSR" id="PIRSR601088-2"/>
    </source>
</evidence>
<keyword evidence="9" id="KW-0533">Nickel</keyword>
<dbReference type="PRINTS" id="PR00732">
    <property type="entry name" value="GLHYDRLASE4"/>
</dbReference>
<protein>
    <submittedName>
        <fullName evidence="13">Maltose-6'-phosphate glucosidase</fullName>
    </submittedName>
</protein>
<dbReference type="AlphaFoldDB" id="A0A1I1XYV2"/>
<evidence type="ECO:0000256" key="1">
    <source>
        <dbReference type="ARBA" id="ARBA00010141"/>
    </source>
</evidence>
<evidence type="ECO:0000256" key="6">
    <source>
        <dbReference type="ARBA" id="ARBA00023295"/>
    </source>
</evidence>
<feature type="binding site" evidence="8">
    <location>
        <position position="148"/>
    </location>
    <ligand>
        <name>substrate</name>
    </ligand>
</feature>
<feature type="site" description="Increases basicity of active site Tyr" evidence="10">
    <location>
        <position position="110"/>
    </location>
</feature>
<dbReference type="Pfam" id="PF11975">
    <property type="entry name" value="Glyco_hydro_4C"/>
    <property type="match status" value="1"/>
</dbReference>
<evidence type="ECO:0000256" key="2">
    <source>
        <dbReference type="ARBA" id="ARBA00022723"/>
    </source>
</evidence>
<feature type="binding site" evidence="8">
    <location>
        <position position="94"/>
    </location>
    <ligand>
        <name>substrate</name>
    </ligand>
</feature>
<evidence type="ECO:0000256" key="4">
    <source>
        <dbReference type="ARBA" id="ARBA00023027"/>
    </source>
</evidence>